<dbReference type="OrthoDB" id="678282at2759"/>
<dbReference type="GO" id="GO:0016020">
    <property type="term" value="C:membrane"/>
    <property type="evidence" value="ECO:0007669"/>
    <property type="project" value="UniProtKB-SubCell"/>
</dbReference>
<name>A0A6I9R4K4_ELAGV</name>
<accession>A0A6I9R4K4</accession>
<evidence type="ECO:0000256" key="3">
    <source>
        <dbReference type="ARBA" id="ARBA00022723"/>
    </source>
</evidence>
<feature type="domain" description="RING-type" evidence="9">
    <location>
        <begin position="63"/>
        <end position="103"/>
    </location>
</feature>
<keyword evidence="6" id="KW-1133">Transmembrane helix</keyword>
<evidence type="ECO:0000256" key="7">
    <source>
        <dbReference type="ARBA" id="ARBA00023136"/>
    </source>
</evidence>
<keyword evidence="10" id="KW-1185">Reference proteome</keyword>
<proteinExistence type="predicted"/>
<protein>
    <submittedName>
        <fullName evidence="11">RING-H2 finger protein ATL81-like</fullName>
    </submittedName>
</protein>
<evidence type="ECO:0000256" key="1">
    <source>
        <dbReference type="ARBA" id="ARBA00004370"/>
    </source>
</evidence>
<evidence type="ECO:0000256" key="8">
    <source>
        <dbReference type="PROSITE-ProRule" id="PRU00175"/>
    </source>
</evidence>
<keyword evidence="5" id="KW-0862">Zinc</keyword>
<keyword evidence="4 8" id="KW-0863">Zinc-finger</keyword>
<evidence type="ECO:0000259" key="9">
    <source>
        <dbReference type="PROSITE" id="PS50089"/>
    </source>
</evidence>
<dbReference type="SUPFAM" id="SSF57850">
    <property type="entry name" value="RING/U-box"/>
    <property type="match status" value="1"/>
</dbReference>
<dbReference type="SMART" id="SM00184">
    <property type="entry name" value="RING"/>
    <property type="match status" value="1"/>
</dbReference>
<dbReference type="PANTHER" id="PTHR46539">
    <property type="entry name" value="E3 UBIQUITIN-PROTEIN LIGASE ATL42"/>
    <property type="match status" value="1"/>
</dbReference>
<dbReference type="RefSeq" id="XP_010917693.1">
    <property type="nucleotide sequence ID" value="XM_010919391.1"/>
</dbReference>
<evidence type="ECO:0000313" key="10">
    <source>
        <dbReference type="Proteomes" id="UP000504607"/>
    </source>
</evidence>
<gene>
    <name evidence="11" type="primary">LOC105042257</name>
</gene>
<dbReference type="InterPro" id="IPR001841">
    <property type="entry name" value="Znf_RING"/>
</dbReference>
<evidence type="ECO:0000256" key="2">
    <source>
        <dbReference type="ARBA" id="ARBA00022692"/>
    </source>
</evidence>
<comment type="subcellular location">
    <subcellularLocation>
        <location evidence="1">Membrane</location>
    </subcellularLocation>
</comment>
<dbReference type="Pfam" id="PF13639">
    <property type="entry name" value="zf-RING_2"/>
    <property type="match status" value="1"/>
</dbReference>
<dbReference type="GO" id="GO:0008270">
    <property type="term" value="F:zinc ion binding"/>
    <property type="evidence" value="ECO:0007669"/>
    <property type="project" value="UniProtKB-KW"/>
</dbReference>
<dbReference type="InterPro" id="IPR013083">
    <property type="entry name" value="Znf_RING/FYVE/PHD"/>
</dbReference>
<dbReference type="AlphaFoldDB" id="A0A6I9R4K4"/>
<evidence type="ECO:0000256" key="6">
    <source>
        <dbReference type="ARBA" id="ARBA00022989"/>
    </source>
</evidence>
<dbReference type="InParanoid" id="A0A6I9R4K4"/>
<dbReference type="PROSITE" id="PS50089">
    <property type="entry name" value="ZF_RING_2"/>
    <property type="match status" value="1"/>
</dbReference>
<evidence type="ECO:0000256" key="5">
    <source>
        <dbReference type="ARBA" id="ARBA00022833"/>
    </source>
</evidence>
<keyword evidence="2" id="KW-0812">Transmembrane</keyword>
<keyword evidence="3" id="KW-0479">Metal-binding</keyword>
<dbReference type="PANTHER" id="PTHR46539:SF1">
    <property type="entry name" value="E3 UBIQUITIN-PROTEIN LIGASE ATL42"/>
    <property type="match status" value="1"/>
</dbReference>
<dbReference type="CDD" id="cd16454">
    <property type="entry name" value="RING-H2_PA-TM-RING"/>
    <property type="match status" value="1"/>
</dbReference>
<organism evidence="10 11">
    <name type="scientific">Elaeis guineensis var. tenera</name>
    <name type="common">Oil palm</name>
    <dbReference type="NCBI Taxonomy" id="51953"/>
    <lineage>
        <taxon>Eukaryota</taxon>
        <taxon>Viridiplantae</taxon>
        <taxon>Streptophyta</taxon>
        <taxon>Embryophyta</taxon>
        <taxon>Tracheophyta</taxon>
        <taxon>Spermatophyta</taxon>
        <taxon>Magnoliopsida</taxon>
        <taxon>Liliopsida</taxon>
        <taxon>Arecaceae</taxon>
        <taxon>Arecoideae</taxon>
        <taxon>Cocoseae</taxon>
        <taxon>Elaeidinae</taxon>
        <taxon>Elaeis</taxon>
    </lineage>
</organism>
<evidence type="ECO:0000313" key="11">
    <source>
        <dbReference type="RefSeq" id="XP_010917693.1"/>
    </source>
</evidence>
<keyword evidence="7" id="KW-0472">Membrane</keyword>
<reference evidence="11" key="1">
    <citation type="submission" date="2025-08" db="UniProtKB">
        <authorList>
            <consortium name="RefSeq"/>
        </authorList>
    </citation>
    <scope>IDENTIFICATION</scope>
</reference>
<dbReference type="Gene3D" id="3.30.40.10">
    <property type="entry name" value="Zinc/RING finger domain, C3HC4 (zinc finger)"/>
    <property type="match status" value="1"/>
</dbReference>
<evidence type="ECO:0000256" key="4">
    <source>
        <dbReference type="ARBA" id="ARBA00022771"/>
    </source>
</evidence>
<sequence>MTMLLLLYFGVCLVYAGIILASLVHFCMAGEAEAEKSNERGLTVEELEKMEEGKMAVVGGRECAVCLEEMAEGRAARVLPGCCHAFHRHCVDAWLQLHPVCPILILEVRVLDLSITMSMMMDELLKNDLKKSLIKIYPRDYPDMLVRAEKHAHTEEIFTEDGTPIRSVVVGGKIRSASQGGRRESINALDFYFRRRKMGPLLRNADPKALREGIGMPLCRGDIQTILY</sequence>
<dbReference type="Proteomes" id="UP000504607">
    <property type="component" value="Chromosome 3"/>
</dbReference>